<feature type="transmembrane region" description="Helical" evidence="9">
    <location>
        <begin position="448"/>
        <end position="466"/>
    </location>
</feature>
<feature type="transmembrane region" description="Helical" evidence="9">
    <location>
        <begin position="345"/>
        <end position="367"/>
    </location>
</feature>
<dbReference type="PROSITE" id="PS00216">
    <property type="entry name" value="SUGAR_TRANSPORT_1"/>
    <property type="match status" value="1"/>
</dbReference>
<feature type="transmembrane region" description="Helical" evidence="9">
    <location>
        <begin position="39"/>
        <end position="58"/>
    </location>
</feature>
<evidence type="ECO:0000256" key="5">
    <source>
        <dbReference type="ARBA" id="ARBA00023136"/>
    </source>
</evidence>
<gene>
    <name evidence="11" type="ORF">PYX00_004473</name>
</gene>
<dbReference type="AlphaFoldDB" id="A0AAW2I3W1"/>
<feature type="domain" description="Major facilitator superfamily (MFS) profile" evidence="10">
    <location>
        <begin position="41"/>
        <end position="470"/>
    </location>
</feature>
<evidence type="ECO:0000256" key="6">
    <source>
        <dbReference type="ARBA" id="ARBA00023180"/>
    </source>
</evidence>
<comment type="subcellular location">
    <subcellularLocation>
        <location evidence="1">Cell membrane</location>
        <topology evidence="1">Multi-pass membrane protein</topology>
    </subcellularLocation>
</comment>
<feature type="transmembrane region" description="Helical" evidence="9">
    <location>
        <begin position="86"/>
        <end position="108"/>
    </location>
</feature>
<dbReference type="PROSITE" id="PS00217">
    <property type="entry name" value="SUGAR_TRANSPORT_2"/>
    <property type="match status" value="1"/>
</dbReference>
<keyword evidence="2" id="KW-1003">Cell membrane</keyword>
<dbReference type="NCBIfam" id="TIGR00879">
    <property type="entry name" value="SP"/>
    <property type="match status" value="1"/>
</dbReference>
<keyword evidence="8" id="KW-0813">Transport</keyword>
<feature type="transmembrane region" description="Helical" evidence="9">
    <location>
        <begin position="115"/>
        <end position="133"/>
    </location>
</feature>
<evidence type="ECO:0000256" key="9">
    <source>
        <dbReference type="SAM" id="Phobius"/>
    </source>
</evidence>
<keyword evidence="5 9" id="KW-0472">Membrane</keyword>
<keyword evidence="4 9" id="KW-1133">Transmembrane helix</keyword>
<dbReference type="InterPro" id="IPR005829">
    <property type="entry name" value="Sugar_transporter_CS"/>
</dbReference>
<comment type="similarity">
    <text evidence="7">Belongs to the major facilitator superfamily. Sugar transporter (TC 2.A.1.1) family. Trehalose transporter subfamily.</text>
</comment>
<feature type="transmembrane region" description="Helical" evidence="9">
    <location>
        <begin position="319"/>
        <end position="338"/>
    </location>
</feature>
<dbReference type="FunFam" id="1.20.1250.20:FF:000055">
    <property type="entry name" value="Facilitated trehalose transporter Tret1-2 homolog"/>
    <property type="match status" value="1"/>
</dbReference>
<organism evidence="11">
    <name type="scientific">Menopon gallinae</name>
    <name type="common">poultry shaft louse</name>
    <dbReference type="NCBI Taxonomy" id="328185"/>
    <lineage>
        <taxon>Eukaryota</taxon>
        <taxon>Metazoa</taxon>
        <taxon>Ecdysozoa</taxon>
        <taxon>Arthropoda</taxon>
        <taxon>Hexapoda</taxon>
        <taxon>Insecta</taxon>
        <taxon>Pterygota</taxon>
        <taxon>Neoptera</taxon>
        <taxon>Paraneoptera</taxon>
        <taxon>Psocodea</taxon>
        <taxon>Troctomorpha</taxon>
        <taxon>Phthiraptera</taxon>
        <taxon>Amblycera</taxon>
        <taxon>Menoponidae</taxon>
        <taxon>Menopon</taxon>
    </lineage>
</organism>
<dbReference type="PROSITE" id="PS50850">
    <property type="entry name" value="MFS"/>
    <property type="match status" value="1"/>
</dbReference>
<dbReference type="InterPro" id="IPR005828">
    <property type="entry name" value="MFS_sugar_transport-like"/>
</dbReference>
<evidence type="ECO:0000313" key="11">
    <source>
        <dbReference type="EMBL" id="KAL0277055.1"/>
    </source>
</evidence>
<dbReference type="InterPro" id="IPR020846">
    <property type="entry name" value="MFS_dom"/>
</dbReference>
<feature type="transmembrane region" description="Helical" evidence="9">
    <location>
        <begin position="379"/>
        <end position="403"/>
    </location>
</feature>
<keyword evidence="3 9" id="KW-0812">Transmembrane</keyword>
<dbReference type="CDD" id="cd17358">
    <property type="entry name" value="MFS_GLUT6_8_Class3_like"/>
    <property type="match status" value="1"/>
</dbReference>
<dbReference type="EMBL" id="JARGDH010000002">
    <property type="protein sequence ID" value="KAL0277055.1"/>
    <property type="molecule type" value="Genomic_DNA"/>
</dbReference>
<evidence type="ECO:0000256" key="3">
    <source>
        <dbReference type="ARBA" id="ARBA00022692"/>
    </source>
</evidence>
<feature type="transmembrane region" description="Helical" evidence="9">
    <location>
        <begin position="139"/>
        <end position="161"/>
    </location>
</feature>
<keyword evidence="6" id="KW-0325">Glycoprotein</keyword>
<dbReference type="InterPro" id="IPR050549">
    <property type="entry name" value="MFS_Trehalose_Transporter"/>
</dbReference>
<dbReference type="PANTHER" id="PTHR48021:SF1">
    <property type="entry name" value="GH07001P-RELATED"/>
    <property type="match status" value="1"/>
</dbReference>
<dbReference type="PANTHER" id="PTHR48021">
    <property type="match status" value="1"/>
</dbReference>
<evidence type="ECO:0000256" key="7">
    <source>
        <dbReference type="ARBA" id="ARBA00024348"/>
    </source>
</evidence>
<evidence type="ECO:0000256" key="2">
    <source>
        <dbReference type="ARBA" id="ARBA00022475"/>
    </source>
</evidence>
<dbReference type="InterPro" id="IPR036259">
    <property type="entry name" value="MFS_trans_sf"/>
</dbReference>
<dbReference type="Gene3D" id="1.20.1250.20">
    <property type="entry name" value="MFS general substrate transporter like domains"/>
    <property type="match status" value="1"/>
</dbReference>
<sequence length="483" mass="52482">MEEEITEVSPLLPGMGATAIGSSTDELVNDKNGNKFPQYVAAIAATLGAFAFGTSLAWTSPISGKNDTYIDELLNGLSKDEKTETWSWIGALMPLGAASVALVIGPLIDKFGRKVTMLSLVIPFSVGWGLLIWPKELYMIYAGRFLLGMAGGSIAVASPVYTSEIAEKEIRGALGSYFQLMITLGILFVYVLGKCVNAFYLTVICGVVPLVFGAAFFFVPETPIYLLTKGNVDQARKSLTFFRGKNYNVELELSEMQENVNKSSSEKLSLMECFSTRAAKMGLFIGLALMLFQQFSGVNAVIFYTDEIFKAAKSELDTSSIIVGAMQFVATFLSTLMVDKLGRKILLLTSSSVMCICTLLLGVYFYLDGRGNNVEAIGWLPLASLCLFIVSFSLGYGPIPWMITGELFRPNAKGLAASIISFFNLILAFLVTKFYAPLSEVVGTAVTFWIFSGVLLLGTVFVFLIVKETKGKTTEEIQMQLGG</sequence>
<reference evidence="11" key="1">
    <citation type="journal article" date="2024" name="Gigascience">
        <title>Chromosome-level genome of the poultry shaft louse Menopon gallinae provides insight into the host-switching and adaptive evolution of parasitic lice.</title>
        <authorList>
            <person name="Xu Y."/>
            <person name="Ma L."/>
            <person name="Liu S."/>
            <person name="Liang Y."/>
            <person name="Liu Q."/>
            <person name="He Z."/>
            <person name="Tian L."/>
            <person name="Duan Y."/>
            <person name="Cai W."/>
            <person name="Li H."/>
            <person name="Song F."/>
        </authorList>
    </citation>
    <scope>NUCLEOTIDE SEQUENCE</scope>
    <source>
        <strain evidence="11">Cailab_2023a</strain>
    </source>
</reference>
<feature type="transmembrane region" description="Helical" evidence="9">
    <location>
        <begin position="198"/>
        <end position="219"/>
    </location>
</feature>
<protein>
    <recommendedName>
        <fullName evidence="10">Major facilitator superfamily (MFS) profile domain-containing protein</fullName>
    </recommendedName>
</protein>
<feature type="transmembrane region" description="Helical" evidence="9">
    <location>
        <begin position="173"/>
        <end position="192"/>
    </location>
</feature>
<evidence type="ECO:0000256" key="4">
    <source>
        <dbReference type="ARBA" id="ARBA00022989"/>
    </source>
</evidence>
<evidence type="ECO:0000259" key="10">
    <source>
        <dbReference type="PROSITE" id="PS50850"/>
    </source>
</evidence>
<name>A0AAW2I3W1_9NEOP</name>
<accession>A0AAW2I3W1</accession>
<dbReference type="GO" id="GO:0005886">
    <property type="term" value="C:plasma membrane"/>
    <property type="evidence" value="ECO:0007669"/>
    <property type="project" value="UniProtKB-SubCell"/>
</dbReference>
<dbReference type="EMBL" id="JARGDH010000002">
    <property type="protein sequence ID" value="KAL0277054.1"/>
    <property type="molecule type" value="Genomic_DNA"/>
</dbReference>
<proteinExistence type="inferred from homology"/>
<dbReference type="InterPro" id="IPR003663">
    <property type="entry name" value="Sugar/inositol_transpt"/>
</dbReference>
<dbReference type="Pfam" id="PF00083">
    <property type="entry name" value="Sugar_tr"/>
    <property type="match status" value="1"/>
</dbReference>
<feature type="transmembrane region" description="Helical" evidence="9">
    <location>
        <begin position="281"/>
        <end position="304"/>
    </location>
</feature>
<dbReference type="PRINTS" id="PR00171">
    <property type="entry name" value="SUGRTRNSPORT"/>
</dbReference>
<dbReference type="SUPFAM" id="SSF103473">
    <property type="entry name" value="MFS general substrate transporter"/>
    <property type="match status" value="1"/>
</dbReference>
<evidence type="ECO:0000256" key="8">
    <source>
        <dbReference type="RuleBase" id="RU003346"/>
    </source>
</evidence>
<feature type="transmembrane region" description="Helical" evidence="9">
    <location>
        <begin position="415"/>
        <end position="436"/>
    </location>
</feature>
<comment type="caution">
    <text evidence="11">The sequence shown here is derived from an EMBL/GenBank/DDBJ whole genome shotgun (WGS) entry which is preliminary data.</text>
</comment>
<dbReference type="InterPro" id="IPR044775">
    <property type="entry name" value="MFS_ERD6/Tret1-like"/>
</dbReference>
<dbReference type="GO" id="GO:0051119">
    <property type="term" value="F:sugar transmembrane transporter activity"/>
    <property type="evidence" value="ECO:0007669"/>
    <property type="project" value="InterPro"/>
</dbReference>
<evidence type="ECO:0000256" key="1">
    <source>
        <dbReference type="ARBA" id="ARBA00004651"/>
    </source>
</evidence>